<keyword evidence="4" id="KW-1185">Reference proteome</keyword>
<keyword evidence="1" id="KW-0521">NADP</keyword>
<evidence type="ECO:0000313" key="3">
    <source>
        <dbReference type="EMBL" id="KDQ62505.1"/>
    </source>
</evidence>
<dbReference type="HOGENOM" id="CLU_010194_44_6_1"/>
<dbReference type="Gene3D" id="3.40.50.720">
    <property type="entry name" value="NAD(P)-binding Rossmann-like Domain"/>
    <property type="match status" value="1"/>
</dbReference>
<dbReference type="PANTHER" id="PTHR43157:SF31">
    <property type="entry name" value="PHOSPHATIDYLINOSITOL-GLYCAN BIOSYNTHESIS CLASS F PROTEIN"/>
    <property type="match status" value="1"/>
</dbReference>
<dbReference type="InterPro" id="IPR002347">
    <property type="entry name" value="SDR_fam"/>
</dbReference>
<sequence>MGVLPSSPRFDPTRDLPDLTGHVVIVTGGNTGIGYATVRHLARLGAKVYLAARSEEKAQTAIENLLAEGLSPGNGEVLWHHLDLSDPRAAKKSAEEFLSKETRLDVLVNNAAMLPAPYAKTRDGIQDMMMVNHISPFVFTQTLLPLLKQTEEQANADVRVVNLTSDSYKVLPARLQFKTVDDLNRDFAGSLLAPGFMQYAMSKLAGVLFTRELQRRLEEEGTQITVVAVSPGGVNSDNCRQLMVDSHFGLLAKLFFTTPDVGAHNSVFAAASSRIKEDPKLYKGAYLTPVGKVVLPSKQAQSAELAAELWNTTESILEAMGL</sequence>
<dbReference type="GO" id="GO:0016491">
    <property type="term" value="F:oxidoreductase activity"/>
    <property type="evidence" value="ECO:0007669"/>
    <property type="project" value="UniProtKB-KW"/>
</dbReference>
<protein>
    <recommendedName>
        <fullName evidence="5">NAD-P-binding protein</fullName>
    </recommendedName>
</protein>
<dbReference type="PANTHER" id="PTHR43157">
    <property type="entry name" value="PHOSPHATIDYLINOSITOL-GLYCAN BIOSYNTHESIS CLASS F PROTEIN-RELATED"/>
    <property type="match status" value="1"/>
</dbReference>
<proteinExistence type="predicted"/>
<dbReference type="EMBL" id="KL197711">
    <property type="protein sequence ID" value="KDQ62505.1"/>
    <property type="molecule type" value="Genomic_DNA"/>
</dbReference>
<dbReference type="InterPro" id="IPR020904">
    <property type="entry name" value="Sc_DH/Rdtase_CS"/>
</dbReference>
<evidence type="ECO:0000256" key="1">
    <source>
        <dbReference type="ARBA" id="ARBA00022857"/>
    </source>
</evidence>
<dbReference type="PROSITE" id="PS00061">
    <property type="entry name" value="ADH_SHORT"/>
    <property type="match status" value="1"/>
</dbReference>
<dbReference type="Pfam" id="PF00106">
    <property type="entry name" value="adh_short"/>
    <property type="match status" value="1"/>
</dbReference>
<dbReference type="OrthoDB" id="191139at2759"/>
<evidence type="ECO:0000256" key="2">
    <source>
        <dbReference type="ARBA" id="ARBA00023002"/>
    </source>
</evidence>
<dbReference type="SUPFAM" id="SSF51735">
    <property type="entry name" value="NAD(P)-binding Rossmann-fold domains"/>
    <property type="match status" value="1"/>
</dbReference>
<dbReference type="InterPro" id="IPR036291">
    <property type="entry name" value="NAD(P)-bd_dom_sf"/>
</dbReference>
<gene>
    <name evidence="3" type="ORF">JAAARDRAFT_30410</name>
</gene>
<dbReference type="InParanoid" id="A0A067Q8M8"/>
<evidence type="ECO:0000313" key="4">
    <source>
        <dbReference type="Proteomes" id="UP000027265"/>
    </source>
</evidence>
<dbReference type="AlphaFoldDB" id="A0A067Q8M8"/>
<organism evidence="3 4">
    <name type="scientific">Jaapia argillacea MUCL 33604</name>
    <dbReference type="NCBI Taxonomy" id="933084"/>
    <lineage>
        <taxon>Eukaryota</taxon>
        <taxon>Fungi</taxon>
        <taxon>Dikarya</taxon>
        <taxon>Basidiomycota</taxon>
        <taxon>Agaricomycotina</taxon>
        <taxon>Agaricomycetes</taxon>
        <taxon>Agaricomycetidae</taxon>
        <taxon>Jaapiales</taxon>
        <taxon>Jaapiaceae</taxon>
        <taxon>Jaapia</taxon>
    </lineage>
</organism>
<reference evidence="4" key="1">
    <citation type="journal article" date="2014" name="Proc. Natl. Acad. Sci. U.S.A.">
        <title>Extensive sampling of basidiomycete genomes demonstrates inadequacy of the white-rot/brown-rot paradigm for wood decay fungi.</title>
        <authorList>
            <person name="Riley R."/>
            <person name="Salamov A.A."/>
            <person name="Brown D.W."/>
            <person name="Nagy L.G."/>
            <person name="Floudas D."/>
            <person name="Held B.W."/>
            <person name="Levasseur A."/>
            <person name="Lombard V."/>
            <person name="Morin E."/>
            <person name="Otillar R."/>
            <person name="Lindquist E.A."/>
            <person name="Sun H."/>
            <person name="LaButti K.M."/>
            <person name="Schmutz J."/>
            <person name="Jabbour D."/>
            <person name="Luo H."/>
            <person name="Baker S.E."/>
            <person name="Pisabarro A.G."/>
            <person name="Walton J.D."/>
            <person name="Blanchette R.A."/>
            <person name="Henrissat B."/>
            <person name="Martin F."/>
            <person name="Cullen D."/>
            <person name="Hibbett D.S."/>
            <person name="Grigoriev I.V."/>
        </authorList>
    </citation>
    <scope>NUCLEOTIDE SEQUENCE [LARGE SCALE GENOMIC DNA]</scope>
    <source>
        <strain evidence="4">MUCL 33604</strain>
    </source>
</reference>
<dbReference type="Proteomes" id="UP000027265">
    <property type="component" value="Unassembled WGS sequence"/>
</dbReference>
<dbReference type="STRING" id="933084.A0A067Q8M8"/>
<accession>A0A067Q8M8</accession>
<name>A0A067Q8M8_9AGAM</name>
<dbReference type="PRINTS" id="PR00081">
    <property type="entry name" value="GDHRDH"/>
</dbReference>
<evidence type="ECO:0008006" key="5">
    <source>
        <dbReference type="Google" id="ProtNLM"/>
    </source>
</evidence>
<keyword evidence="2" id="KW-0560">Oxidoreductase</keyword>